<dbReference type="EMBL" id="SNSC02000003">
    <property type="protein sequence ID" value="TID25974.1"/>
    <property type="molecule type" value="Genomic_DNA"/>
</dbReference>
<proteinExistence type="predicted"/>
<dbReference type="AlphaFoldDB" id="A0A4Z1PT22"/>
<feature type="region of interest" description="Disordered" evidence="1">
    <location>
        <begin position="60"/>
        <end position="91"/>
    </location>
</feature>
<name>A0A4Z1PT22_9PEZI</name>
<organism evidence="2 3">
    <name type="scientific">Venturia nashicola</name>
    <dbReference type="NCBI Taxonomy" id="86259"/>
    <lineage>
        <taxon>Eukaryota</taxon>
        <taxon>Fungi</taxon>
        <taxon>Dikarya</taxon>
        <taxon>Ascomycota</taxon>
        <taxon>Pezizomycotina</taxon>
        <taxon>Dothideomycetes</taxon>
        <taxon>Pleosporomycetidae</taxon>
        <taxon>Venturiales</taxon>
        <taxon>Venturiaceae</taxon>
        <taxon>Venturia</taxon>
    </lineage>
</organism>
<comment type="caution">
    <text evidence="2">The sequence shown here is derived from an EMBL/GenBank/DDBJ whole genome shotgun (WGS) entry which is preliminary data.</text>
</comment>
<reference evidence="2 3" key="1">
    <citation type="submission" date="2019-04" db="EMBL/GenBank/DDBJ databases">
        <title>High contiguity whole genome sequence and gene annotation resource for two Venturia nashicola isolates.</title>
        <authorList>
            <person name="Prokchorchik M."/>
            <person name="Won K."/>
            <person name="Lee Y."/>
            <person name="Choi E.D."/>
            <person name="Segonzac C."/>
            <person name="Sohn K.H."/>
        </authorList>
    </citation>
    <scope>NUCLEOTIDE SEQUENCE [LARGE SCALE GENOMIC DNA]</scope>
    <source>
        <strain evidence="2 3">PRI2</strain>
    </source>
</reference>
<accession>A0A4Z1PT22</accession>
<evidence type="ECO:0000256" key="1">
    <source>
        <dbReference type="SAM" id="MobiDB-lite"/>
    </source>
</evidence>
<gene>
    <name evidence="2" type="ORF">E6O75_ATG03837</name>
</gene>
<protein>
    <submittedName>
        <fullName evidence="2">Uncharacterized protein</fullName>
    </submittedName>
</protein>
<evidence type="ECO:0000313" key="3">
    <source>
        <dbReference type="Proteomes" id="UP000298493"/>
    </source>
</evidence>
<keyword evidence="3" id="KW-1185">Reference proteome</keyword>
<dbReference type="Proteomes" id="UP000298493">
    <property type="component" value="Unassembled WGS sequence"/>
</dbReference>
<evidence type="ECO:0000313" key="2">
    <source>
        <dbReference type="EMBL" id="TID25974.1"/>
    </source>
</evidence>
<sequence length="91" mass="10305">MLKFCPGRKSEVEVAVEMLKNSPKSGMHLRALKRTLASRQSEGPMKDAVLRGVVRYQEDSDDKASCPYHTSPIGRMSKHSKLQFESQLKQQ</sequence>